<dbReference type="InterPro" id="IPR004499">
    <property type="entry name" value="Pro-tRNA-ligase_IIa_arc-type"/>
</dbReference>
<accession>A0A245ZI63</accession>
<dbReference type="Gene3D" id="3.30.930.10">
    <property type="entry name" value="Bira Bifunctional Protein, Domain 2"/>
    <property type="match status" value="1"/>
</dbReference>
<proteinExistence type="inferred from homology"/>
<evidence type="ECO:0000313" key="11">
    <source>
        <dbReference type="Proteomes" id="UP000197290"/>
    </source>
</evidence>
<evidence type="ECO:0000256" key="5">
    <source>
        <dbReference type="ARBA" id="ARBA00022917"/>
    </source>
</evidence>
<dbReference type="InterPro" id="IPR045864">
    <property type="entry name" value="aa-tRNA-synth_II/BPL/LPL"/>
</dbReference>
<dbReference type="InterPro" id="IPR033721">
    <property type="entry name" value="ProRS_core_arch_euk"/>
</dbReference>
<reference evidence="10 11" key="1">
    <citation type="submission" date="2017-03" db="EMBL/GenBank/DDBJ databases">
        <title>Genome sequence of Sphingomonas dokdonensis DSM 21029.</title>
        <authorList>
            <person name="Poehlein A."/>
            <person name="Wuebbeler J.H."/>
            <person name="Steinbuechel A."/>
            <person name="Daniel R."/>
        </authorList>
    </citation>
    <scope>NUCLEOTIDE SEQUENCE [LARGE SCALE GENOMIC DNA]</scope>
    <source>
        <strain evidence="10 11">DSM 21029</strain>
    </source>
</reference>
<comment type="subunit">
    <text evidence="8">Homodimer.</text>
</comment>
<evidence type="ECO:0000313" key="10">
    <source>
        <dbReference type="EMBL" id="OWK29436.1"/>
    </source>
</evidence>
<dbReference type="GO" id="GO:0017101">
    <property type="term" value="C:aminoacyl-tRNA synthetase multienzyme complex"/>
    <property type="evidence" value="ECO:0007669"/>
    <property type="project" value="TreeGrafter"/>
</dbReference>
<keyword evidence="1 8" id="KW-0963">Cytoplasm</keyword>
<dbReference type="EC" id="6.1.1.15" evidence="8"/>
<sequence>MPNARAAHVNASGAAGRCTWRLAPGTNRRYPRLMIKHALPVTREADFAAWYQAVISEADLAEESGVRGCMVIRPWGYGIWERIQRLLDDRIKATGHENCYFPLFIPLSYFEKEAEHVEGFAKEMAVVTHHRLVADGQGGLTPDPEAKLEEPLVVRPTSETVIGTAFSRWIQSWRDLPVLINQWANVVRWEMRTRMFLRTSEFLWQEGHTAHASADEAREETLKMLEVYREFSENCLALPVIAGEKPENERFPGAVATYSIEAMMQDGKALQAGTSHFLGTNFAHAQNIRFQNASGELEYANTTSWGVSTRMIGGVIMVHGDDDGLRVPPRIAPWQVVIVPMLRDKPEDAELVDYCKSLQAELAKQSALGEPVRTLLDLKPAKAATKRWGWVKKGAPIIVEVGPRDMAGGNVSVVRRDRLYREDGKLDSAIAARGTFVAQVGAMLEDVQQSLHAEADERLRANISPVDDWAGIEAMFADGAAKPGWADVAWSRPTGAALDKVVERLKALKLTIRNAPMGQTGHPGAACIFTGAPAAERVLIGRAY</sequence>
<dbReference type="InterPro" id="IPR006195">
    <property type="entry name" value="aa-tRNA-synth_II"/>
</dbReference>
<dbReference type="PANTHER" id="PTHR43382">
    <property type="entry name" value="PROLYL-TRNA SYNTHETASE"/>
    <property type="match status" value="1"/>
</dbReference>
<dbReference type="Proteomes" id="UP000197290">
    <property type="component" value="Unassembled WGS sequence"/>
</dbReference>
<comment type="subcellular location">
    <subcellularLocation>
        <location evidence="8">Cytoplasm</location>
    </subcellularLocation>
</comment>
<dbReference type="GO" id="GO:0005737">
    <property type="term" value="C:cytoplasm"/>
    <property type="evidence" value="ECO:0007669"/>
    <property type="project" value="UniProtKB-SubCell"/>
</dbReference>
<dbReference type="SMART" id="SM00946">
    <property type="entry name" value="ProRS-C_1"/>
    <property type="match status" value="1"/>
</dbReference>
<dbReference type="InterPro" id="IPR016061">
    <property type="entry name" value="Pro-tRNA_ligase_II_C"/>
</dbReference>
<dbReference type="InterPro" id="IPR002314">
    <property type="entry name" value="aa-tRNA-synt_IIb"/>
</dbReference>
<comment type="similarity">
    <text evidence="8">Belongs to the class-II aminoacyl-tRNA synthetase family. ProS type 3 subfamily.</text>
</comment>
<keyword evidence="5 8" id="KW-0648">Protein biosynthesis</keyword>
<keyword evidence="2 8" id="KW-0436">Ligase</keyword>
<evidence type="ECO:0000256" key="7">
    <source>
        <dbReference type="ARBA" id="ARBA00047671"/>
    </source>
</evidence>
<evidence type="ECO:0000256" key="3">
    <source>
        <dbReference type="ARBA" id="ARBA00022741"/>
    </source>
</evidence>
<dbReference type="GO" id="GO:0004827">
    <property type="term" value="F:proline-tRNA ligase activity"/>
    <property type="evidence" value="ECO:0007669"/>
    <property type="project" value="UniProtKB-UniRule"/>
</dbReference>
<comment type="domain">
    <text evidence="8">Consists of three domains: the N-terminal catalytic domain, the anticodon-binding domain and the C-terminal extension.</text>
</comment>
<keyword evidence="6 8" id="KW-0030">Aminoacyl-tRNA synthetase</keyword>
<dbReference type="FunFam" id="3.30.930.10:FF:000037">
    <property type="entry name" value="Proline--tRNA ligase"/>
    <property type="match status" value="1"/>
</dbReference>
<dbReference type="HAMAP" id="MF_01571">
    <property type="entry name" value="Pro_tRNA_synth_type3"/>
    <property type="match status" value="1"/>
</dbReference>
<dbReference type="InterPro" id="IPR017449">
    <property type="entry name" value="Pro-tRNA_synth_II"/>
</dbReference>
<evidence type="ECO:0000256" key="2">
    <source>
        <dbReference type="ARBA" id="ARBA00022598"/>
    </source>
</evidence>
<evidence type="ECO:0000256" key="4">
    <source>
        <dbReference type="ARBA" id="ARBA00022840"/>
    </source>
</evidence>
<keyword evidence="3 8" id="KW-0547">Nucleotide-binding</keyword>
<dbReference type="EMBL" id="NBBI01000004">
    <property type="protein sequence ID" value="OWK29436.1"/>
    <property type="molecule type" value="Genomic_DNA"/>
</dbReference>
<dbReference type="PROSITE" id="PS50862">
    <property type="entry name" value="AA_TRNA_LIGASE_II"/>
    <property type="match status" value="1"/>
</dbReference>
<evidence type="ECO:0000256" key="8">
    <source>
        <dbReference type="HAMAP-Rule" id="MF_01571"/>
    </source>
</evidence>
<organism evidence="10 11">
    <name type="scientific">Sphingomonas dokdonensis</name>
    <dbReference type="NCBI Taxonomy" id="344880"/>
    <lineage>
        <taxon>Bacteria</taxon>
        <taxon>Pseudomonadati</taxon>
        <taxon>Pseudomonadota</taxon>
        <taxon>Alphaproteobacteria</taxon>
        <taxon>Sphingomonadales</taxon>
        <taxon>Sphingomonadaceae</taxon>
        <taxon>Sphingomonas</taxon>
    </lineage>
</organism>
<evidence type="ECO:0000259" key="9">
    <source>
        <dbReference type="PROSITE" id="PS50862"/>
    </source>
</evidence>
<dbReference type="AlphaFoldDB" id="A0A245ZI63"/>
<name>A0A245ZI63_9SPHN</name>
<dbReference type="Pfam" id="PF03129">
    <property type="entry name" value="HGTP_anticodon"/>
    <property type="match status" value="1"/>
</dbReference>
<gene>
    <name evidence="8 10" type="primary">proS</name>
    <name evidence="10" type="ORF">SPDO_24210</name>
</gene>
<dbReference type="SUPFAM" id="SSF55681">
    <property type="entry name" value="Class II aaRS and biotin synthetases"/>
    <property type="match status" value="1"/>
</dbReference>
<comment type="function">
    <text evidence="8">Catalyzes the attachment of proline to tRNA(Pro) in a two-step reaction: proline is first activated by ATP to form Pro-AMP and then transferred to the acceptor end of tRNA(Pro).</text>
</comment>
<keyword evidence="11" id="KW-1185">Reference proteome</keyword>
<dbReference type="GO" id="GO:0006433">
    <property type="term" value="P:prolyl-tRNA aminoacylation"/>
    <property type="evidence" value="ECO:0007669"/>
    <property type="project" value="UniProtKB-UniRule"/>
</dbReference>
<protein>
    <recommendedName>
        <fullName evidence="8">Proline--tRNA ligase</fullName>
        <ecNumber evidence="8">6.1.1.15</ecNumber>
    </recommendedName>
    <alternativeName>
        <fullName evidence="8">Prolyl-tRNA synthetase</fullName>
        <shortName evidence="8">ProRS</shortName>
    </alternativeName>
</protein>
<dbReference type="CDD" id="cd00778">
    <property type="entry name" value="ProRS_core_arch_euk"/>
    <property type="match status" value="1"/>
</dbReference>
<dbReference type="GO" id="GO:0005524">
    <property type="term" value="F:ATP binding"/>
    <property type="evidence" value="ECO:0007669"/>
    <property type="project" value="UniProtKB-UniRule"/>
</dbReference>
<dbReference type="PANTHER" id="PTHR43382:SF2">
    <property type="entry name" value="BIFUNCTIONAL GLUTAMATE_PROLINE--TRNA LIGASE"/>
    <property type="match status" value="1"/>
</dbReference>
<dbReference type="SUPFAM" id="SSF52954">
    <property type="entry name" value="Class II aaRS ABD-related"/>
    <property type="match status" value="1"/>
</dbReference>
<evidence type="ECO:0000256" key="1">
    <source>
        <dbReference type="ARBA" id="ARBA00022490"/>
    </source>
</evidence>
<dbReference type="Gene3D" id="3.40.50.800">
    <property type="entry name" value="Anticodon-binding domain"/>
    <property type="match status" value="1"/>
</dbReference>
<comment type="caution">
    <text evidence="10">The sequence shown here is derived from an EMBL/GenBank/DDBJ whole genome shotgun (WGS) entry which is preliminary data.</text>
</comment>
<dbReference type="Pfam" id="PF00587">
    <property type="entry name" value="tRNA-synt_2b"/>
    <property type="match status" value="1"/>
</dbReference>
<keyword evidence="4 8" id="KW-0067">ATP-binding</keyword>
<dbReference type="Gene3D" id="3.30.110.30">
    <property type="entry name" value="C-terminal domain of ProRS"/>
    <property type="match status" value="1"/>
</dbReference>
<comment type="catalytic activity">
    <reaction evidence="7 8">
        <text>tRNA(Pro) + L-proline + ATP = L-prolyl-tRNA(Pro) + AMP + diphosphate</text>
        <dbReference type="Rhea" id="RHEA:14305"/>
        <dbReference type="Rhea" id="RHEA-COMP:9700"/>
        <dbReference type="Rhea" id="RHEA-COMP:9702"/>
        <dbReference type="ChEBI" id="CHEBI:30616"/>
        <dbReference type="ChEBI" id="CHEBI:33019"/>
        <dbReference type="ChEBI" id="CHEBI:60039"/>
        <dbReference type="ChEBI" id="CHEBI:78442"/>
        <dbReference type="ChEBI" id="CHEBI:78532"/>
        <dbReference type="ChEBI" id="CHEBI:456215"/>
        <dbReference type="EC" id="6.1.1.15"/>
    </reaction>
</comment>
<dbReference type="InterPro" id="IPR004154">
    <property type="entry name" value="Anticodon-bd"/>
</dbReference>
<dbReference type="InterPro" id="IPR036621">
    <property type="entry name" value="Anticodon-bd_dom_sf"/>
</dbReference>
<dbReference type="NCBIfam" id="TIGR00408">
    <property type="entry name" value="proS_fam_I"/>
    <property type="match status" value="1"/>
</dbReference>
<feature type="domain" description="Aminoacyl-transfer RNA synthetases class-II family profile" evidence="9">
    <location>
        <begin position="62"/>
        <end position="328"/>
    </location>
</feature>
<evidence type="ECO:0000256" key="6">
    <source>
        <dbReference type="ARBA" id="ARBA00023146"/>
    </source>
</evidence>